<proteinExistence type="predicted"/>
<accession>A0ABQ8U2A3</accession>
<name>A0ABQ8U2A3_PERAM</name>
<evidence type="ECO:0000313" key="1">
    <source>
        <dbReference type="EMBL" id="KAJ4451729.1"/>
    </source>
</evidence>
<dbReference type="Proteomes" id="UP001148838">
    <property type="component" value="Unassembled WGS sequence"/>
</dbReference>
<gene>
    <name evidence="1" type="ORF">ANN_03199</name>
</gene>
<evidence type="ECO:0000313" key="2">
    <source>
        <dbReference type="Proteomes" id="UP001148838"/>
    </source>
</evidence>
<dbReference type="EMBL" id="JAJSOF020000001">
    <property type="protein sequence ID" value="KAJ4451729.1"/>
    <property type="molecule type" value="Genomic_DNA"/>
</dbReference>
<comment type="caution">
    <text evidence="1">The sequence shown here is derived from an EMBL/GenBank/DDBJ whole genome shotgun (WGS) entry which is preliminary data.</text>
</comment>
<sequence length="87" mass="9996">MKASLRVQAFRQKLPDVSLSLEPVLTRWGTWLTAVDYYSEHFQELKELVATFEDNAVCVSEAKKIVDDCTVHNDLIHIKSHFTFIAT</sequence>
<protein>
    <submittedName>
        <fullName evidence="1">Uncharacterized protein</fullName>
    </submittedName>
</protein>
<reference evidence="1 2" key="1">
    <citation type="journal article" date="2022" name="Allergy">
        <title>Genome assembly and annotation of Periplaneta americana reveal a comprehensive cockroach allergen profile.</title>
        <authorList>
            <person name="Wang L."/>
            <person name="Xiong Q."/>
            <person name="Saelim N."/>
            <person name="Wang L."/>
            <person name="Nong W."/>
            <person name="Wan A.T."/>
            <person name="Shi M."/>
            <person name="Liu X."/>
            <person name="Cao Q."/>
            <person name="Hui J.H.L."/>
            <person name="Sookrung N."/>
            <person name="Leung T.F."/>
            <person name="Tungtrongchitr A."/>
            <person name="Tsui S.K.W."/>
        </authorList>
    </citation>
    <scope>NUCLEOTIDE SEQUENCE [LARGE SCALE GENOMIC DNA]</scope>
    <source>
        <strain evidence="1">PWHHKU_190912</strain>
    </source>
</reference>
<organism evidence="1 2">
    <name type="scientific">Periplaneta americana</name>
    <name type="common">American cockroach</name>
    <name type="synonym">Blatta americana</name>
    <dbReference type="NCBI Taxonomy" id="6978"/>
    <lineage>
        <taxon>Eukaryota</taxon>
        <taxon>Metazoa</taxon>
        <taxon>Ecdysozoa</taxon>
        <taxon>Arthropoda</taxon>
        <taxon>Hexapoda</taxon>
        <taxon>Insecta</taxon>
        <taxon>Pterygota</taxon>
        <taxon>Neoptera</taxon>
        <taxon>Polyneoptera</taxon>
        <taxon>Dictyoptera</taxon>
        <taxon>Blattodea</taxon>
        <taxon>Blattoidea</taxon>
        <taxon>Blattidae</taxon>
        <taxon>Blattinae</taxon>
        <taxon>Periplaneta</taxon>
    </lineage>
</organism>
<keyword evidence="2" id="KW-1185">Reference proteome</keyword>